<dbReference type="InterPro" id="IPR002017">
    <property type="entry name" value="Spectrin_repeat"/>
</dbReference>
<dbReference type="FunFam" id="1.20.58.60:FF:000046">
    <property type="entry name" value="Spectrin alpha chain, non-erythrocytic 1"/>
    <property type="match status" value="1"/>
</dbReference>
<dbReference type="InterPro" id="IPR035825">
    <property type="entry name" value="Alpha_Spectrin_SH3"/>
</dbReference>
<dbReference type="FunFam" id="1.20.58.60:FF:000043">
    <property type="entry name" value="Spectrin alpha chain, non-erythrocytic 1"/>
    <property type="match status" value="1"/>
</dbReference>
<evidence type="ECO:0000256" key="12">
    <source>
        <dbReference type="ARBA" id="ARBA00022737"/>
    </source>
</evidence>
<dbReference type="FunFam" id="2.30.30.40:FF:000036">
    <property type="entry name" value="Spectrin alpha chain, non-erythrocytic 1"/>
    <property type="match status" value="1"/>
</dbReference>
<keyword evidence="16" id="KW-0653">Protein transport</keyword>
<evidence type="ECO:0000256" key="28">
    <source>
        <dbReference type="ARBA" id="ARBA00070798"/>
    </source>
</evidence>
<dbReference type="PANTHER" id="PTHR11915">
    <property type="entry name" value="SPECTRIN/FILAMIN RELATED CYTOSKELETAL PROTEIN"/>
    <property type="match status" value="1"/>
</dbReference>
<dbReference type="FunFam" id="1.20.58.60:FF:000037">
    <property type="entry name" value="Spectrin alpha chain non-erythrocytic 1"/>
    <property type="match status" value="1"/>
</dbReference>
<dbReference type="FunFam" id="1.20.58.60:FF:000020">
    <property type="entry name" value="Spectrin alpha chain, non-erythrocytic 1"/>
    <property type="match status" value="1"/>
</dbReference>
<keyword evidence="18 32" id="KW-0175">Coiled coil</keyword>
<dbReference type="SMART" id="SM01184">
    <property type="entry name" value="efhand_Ca_insen"/>
    <property type="match status" value="1"/>
</dbReference>
<feature type="coiled-coil region" evidence="32">
    <location>
        <begin position="2468"/>
        <end position="2502"/>
    </location>
</feature>
<dbReference type="InterPro" id="IPR001452">
    <property type="entry name" value="SH3_domain"/>
</dbReference>
<dbReference type="Gene3D" id="1.25.40.510">
    <property type="entry name" value="GLE1-like"/>
    <property type="match status" value="1"/>
</dbReference>
<evidence type="ECO:0000256" key="15">
    <source>
        <dbReference type="ARBA" id="ARBA00022860"/>
    </source>
</evidence>
<dbReference type="FunFam" id="1.10.238.10:FF:000020">
    <property type="entry name" value="spectrin alpha chain, non-erythrocytic 1"/>
    <property type="match status" value="1"/>
</dbReference>
<evidence type="ECO:0000256" key="27">
    <source>
        <dbReference type="ARBA" id="ARBA00031503"/>
    </source>
</evidence>
<dbReference type="InterPro" id="IPR002048">
    <property type="entry name" value="EF_hand_dom"/>
</dbReference>
<feature type="compositionally biased region" description="Polar residues" evidence="33">
    <location>
        <begin position="61"/>
        <end position="86"/>
    </location>
</feature>
<evidence type="ECO:0000256" key="33">
    <source>
        <dbReference type="SAM" id="MobiDB-lite"/>
    </source>
</evidence>
<feature type="region of interest" description="Disordered" evidence="33">
    <location>
        <begin position="338"/>
        <end position="387"/>
    </location>
</feature>
<dbReference type="InterPro" id="IPR036028">
    <property type="entry name" value="SH3-like_dom_sf"/>
</dbReference>
<dbReference type="FunFam" id="1.20.58.60:FF:000017">
    <property type="entry name" value="Spectrin alpha chain, non-erythrocytic 1"/>
    <property type="match status" value="1"/>
</dbReference>
<evidence type="ECO:0000256" key="5">
    <source>
        <dbReference type="ARBA" id="ARBA00011056"/>
    </source>
</evidence>
<feature type="coiled-coil region" evidence="32">
    <location>
        <begin position="1065"/>
        <end position="1099"/>
    </location>
</feature>
<evidence type="ECO:0000256" key="30">
    <source>
        <dbReference type="ARBA" id="ARBA00079686"/>
    </source>
</evidence>
<evidence type="ECO:0000259" key="34">
    <source>
        <dbReference type="PROSITE" id="PS50002"/>
    </source>
</evidence>
<dbReference type="FunFam" id="1.20.58.60:FF:000078">
    <property type="entry name" value="Spectrin alpha chain, non-erythrocytic 1"/>
    <property type="match status" value="1"/>
</dbReference>
<dbReference type="InterPro" id="IPR014837">
    <property type="entry name" value="EF-hand_Ca_insen"/>
</dbReference>
<feature type="domain" description="EF-hand" evidence="35">
    <location>
        <begin position="3141"/>
        <end position="3176"/>
    </location>
</feature>
<dbReference type="InterPro" id="IPR012476">
    <property type="entry name" value="GLE1"/>
</dbReference>
<evidence type="ECO:0000259" key="35">
    <source>
        <dbReference type="PROSITE" id="PS50222"/>
    </source>
</evidence>
<feature type="coiled-coil region" evidence="32">
    <location>
        <begin position="1901"/>
        <end position="1935"/>
    </location>
</feature>
<dbReference type="GO" id="GO:0016973">
    <property type="term" value="P:poly(A)+ mRNA export from nucleus"/>
    <property type="evidence" value="ECO:0007669"/>
    <property type="project" value="InterPro"/>
</dbReference>
<dbReference type="GO" id="GO:0003779">
    <property type="term" value="F:actin binding"/>
    <property type="evidence" value="ECO:0007669"/>
    <property type="project" value="UniProtKB-KW"/>
</dbReference>
<dbReference type="FunFam" id="1.20.58.60:FF:000013">
    <property type="entry name" value="Spectrin alpha chain, non-erythrocytic 1"/>
    <property type="match status" value="2"/>
</dbReference>
<dbReference type="CDD" id="cd11808">
    <property type="entry name" value="SH3_Alpha_Spectrin"/>
    <property type="match status" value="1"/>
</dbReference>
<dbReference type="FunFam" id="1.20.58.60:FF:000080">
    <property type="entry name" value="Spectrin alpha chain, non-erythrocytic 1"/>
    <property type="match status" value="1"/>
</dbReference>
<dbReference type="Pfam" id="PF08726">
    <property type="entry name" value="EFhand_Ca_insen"/>
    <property type="match status" value="1"/>
</dbReference>
<dbReference type="PRINTS" id="PR01887">
    <property type="entry name" value="SPECTRNALPHA"/>
</dbReference>
<organism evidence="36 37">
    <name type="scientific">Alligator mississippiensis</name>
    <name type="common">American alligator</name>
    <dbReference type="NCBI Taxonomy" id="8496"/>
    <lineage>
        <taxon>Eukaryota</taxon>
        <taxon>Metazoa</taxon>
        <taxon>Chordata</taxon>
        <taxon>Craniata</taxon>
        <taxon>Vertebrata</taxon>
        <taxon>Euteleostomi</taxon>
        <taxon>Archelosauria</taxon>
        <taxon>Archosauria</taxon>
        <taxon>Crocodylia</taxon>
        <taxon>Alligatoridae</taxon>
        <taxon>Alligatorinae</taxon>
        <taxon>Alligator</taxon>
    </lineage>
</organism>
<gene>
    <name evidence="36" type="primary">SPTA1</name>
    <name evidence="36" type="ORF">Y1Q_0005657</name>
</gene>
<dbReference type="PROSITE" id="PS50222">
    <property type="entry name" value="EF_HAND_2"/>
    <property type="match status" value="2"/>
</dbReference>
<dbReference type="Gene3D" id="2.30.30.40">
    <property type="entry name" value="SH3 Domains"/>
    <property type="match status" value="1"/>
</dbReference>
<dbReference type="Proteomes" id="UP000050525">
    <property type="component" value="Unassembled WGS sequence"/>
</dbReference>
<accession>A0A151MFE0</accession>
<evidence type="ECO:0000256" key="10">
    <source>
        <dbReference type="ARBA" id="ARBA00022553"/>
    </source>
</evidence>
<dbReference type="CDD" id="cd00051">
    <property type="entry name" value="EFh"/>
    <property type="match status" value="1"/>
</dbReference>
<dbReference type="PROSITE" id="PS00018">
    <property type="entry name" value="EF_HAND_1"/>
    <property type="match status" value="2"/>
</dbReference>
<dbReference type="FunFam" id="1.25.40.510:FF:000001">
    <property type="entry name" value="Nucleoporin GLE1 isoform 1"/>
    <property type="match status" value="1"/>
</dbReference>
<dbReference type="GO" id="GO:0051693">
    <property type="term" value="P:actin filament capping"/>
    <property type="evidence" value="ECO:0007669"/>
    <property type="project" value="UniProtKB-KW"/>
</dbReference>
<comment type="function">
    <text evidence="23">Required for the export of mRNAs containing poly(A) tails from the nucleus into the cytoplasm. May be involved in the terminal step of the mRNA transport through the nuclear pore complex (NPC).</text>
</comment>
<dbReference type="GO" id="GO:0005509">
    <property type="term" value="F:calcium ion binding"/>
    <property type="evidence" value="ECO:0007669"/>
    <property type="project" value="InterPro"/>
</dbReference>
<dbReference type="FunFam" id="1.20.5.170:FF:000014">
    <property type="entry name" value="Spectrin alpha chain, non-erythrocytic 1"/>
    <property type="match status" value="1"/>
</dbReference>
<comment type="similarity">
    <text evidence="4">Belongs to the spectrin family.</text>
</comment>
<evidence type="ECO:0000256" key="17">
    <source>
        <dbReference type="ARBA" id="ARBA00023010"/>
    </source>
</evidence>
<feature type="domain" description="EF-hand" evidence="35">
    <location>
        <begin position="3098"/>
        <end position="3133"/>
    </location>
</feature>
<feature type="domain" description="SH3" evidence="34">
    <location>
        <begin position="1742"/>
        <end position="1801"/>
    </location>
</feature>
<sequence>MPSERQRWETLEALKRSSKGQLSYCHDWPRGEDILEGCKPPLKLSSYSGWVLARVNAQSIQETPVSRSSTPNESTPLKDQLSSLVKTASPASQLGSSPLSSPALSETKTDENVNLLETSYKACPVVLPSKVTEIEGCIRMYEEVHRLKGKEGLRQRQEQQEQLAKAVSDMANEQLKRFDELKELKQHQEYQDLQEVMEKSSKEAQGQQEKLKEEHRHRAKILNLKLCEAEQQRQHQEEMERLRKEEGQERLRRLYSIQEEVLQLNQQIDPNYRHKDLPRIDFSAYSNRGNQICGLVSGLIRTTSERGFPSPVDVVNTERVLQEMRGLISSMQQEIAAAVEEKKRRDEEEERERQKELQKKEQLKAQAPVPAQHPGGKQQKEASLGLQTKAEESTMQWYQELQDTADQCVSSFSGISDCKDNQVKKIKMDLQKAATIPVSQISTIAGSQLREIFDKINNLLSGKSVQSGGRMVSVTQHPQGLDFVYYKLAEKFVKQGEEEVASHHEAAFPIAVVASGIWEIHPRVGDLILAHLHKKCPYSVPFYPAFKEGTSMEDYQRTLGYQVTDSKVEQQDNFLKRMSGMIRLYAAIIQLRWPYGNKQGTHPHGLNHGWRWLAQMLNMEPLADVTATLLFDFLEVSGSALMKQYQVQFWKMMLLIREDYFPRIEAITSSGQMGSLMRFKQFLEKCLQKQEIPLPKGSLQSSFWSAPPRVGGARARRSPPRPLGSSLAQGALCGADVTPDRPIKGTAAGGVSSQCVRAAGSGEVRRGGEPGTDPKMDPSGVKVLETAEDIQERRQQVLDRYHRFKELSSLRRQKLEDSYRFQFFQRDADELEKWIQEKLQIASDENYKDPTNLQGKLQKHQAFEAEVQANSGAIIKLDETGNQMINEGHFASETIRTRLQELHRLWELLLEKMREKGVKLLQAQKLVQYLRECEDVLDWIIDKEAIVTSEELGQDLEHVEVLQKKFEEFQTDLAAHEERVNEVNQFAGKLIQEQHPEEEMIKAKQDEVNASWQRLKGLALQRQGKLFGAAEVQRFNRDVDETIGWIKEKEQLMASDDFGRDLASVQALLRKHEGLERDLAALEDKVKALCAEADRLQQSHPINASQIQVKREELITNWEQIRTLAAERHARLNDSYRLQRFLADFRDLTSWVTEMKALINADELANDVAGAEALLDRHQEHKGEIDAHEDSFKSADESGQSLLAAGHYASDEVKEKLTILSDERAALLELWELRRQQYEQCMDLQLFYRDTEQVDNWMSKQEAFLLNEDLGDSLDSVEALLKKHEDFEKSLSAQEEKITALDEFATKLIQNNHYAMDDVATRRDALLSRRNALHNRAMCRRAQLEDSFHLQQFFRDSDELKSWVNEKMKTATDEAYKDPSNLQGKVQKHQAFEAELSANQSRIDALEKAGQKLIDVKHYASDEVAARMNEVISLWKKLLEATELKGIKLREANQQQQFNRNVEDIELWLYEVEGHLASDDYGKDLTNVQNLQKKHALLEADVTAHQDRIDGITIQARQFQEAGHFDADNIKKKQEALVARYEALKDPMVARKQKLADSLRLQQLFRDVEDEETWIREKEPIAASTNRGKDLIGVQNLLKKHQALQAEIAGHEPRIKAVTQKGNAMVEEGHFAAEDVKIKLNELNQKWESLKAKASQRRQDLEDSLQAQQYFADANEAESWMREKEPIVGSTDYGKDEDSAEALLKKHEALMSDLTAYGSSIQALREQAQSCRQQVAPTDDETGKELVLALYDYQEKSPREVTMKKGDILTLLNSTNKDWWKVEVNDRQGFVPAAYVKKLDPAQSASRENLLEEQGSIALRQEQIDNQTLITKEVGSVSLRMKQVEELYHSLLELGEKRKDMLEKSCKKFMLFREANELQQWINEKEAALTNEEVGADLEQVEVLQKKFDDFQKDLKANESRLKDINKVANDLESEGLIAEEVQAVQQQEVYGMMPRDETDSKTASPWKSARLMVHTVATFNSIKELNERWRSLQQLAEERSQLLGSAHEVQRFHRDADETKEWIEEKNQALNTDNYGHDLASVQALQRKHEGFERDLAALGDKVNSLGDTAQRLIQSHPESAEDLQEKCTELNQAWSSLGKRADQRKEKLGDSHDLQRFLSDFRDLMSWINGIRGLVSSDELAKDVTGAEALLERHQEHRTEIDARAGTFQAFEQFGQQLLARGHYASPEIKEKLDILDQERADLEKAWVQRRMMLDQCLELQLFHRDCEQAENWMAAREAFLNTEDKGDTLDSVEALIKKHEDFDKAINVQEEKIAALQAFADQLISADHYAKGVISNRRDEVLDRWRRLKAQMIEKRSKLGESQTLQQFSRDVDEIEAWISEKLQTASDESYKDPTNIQSKHQKHQAFEAELHANADRIRGVIDMGNSLIDRGACAGSEDAVKVRLAALADQWQFLVQKSAEKSQKLKEANKQQNFNTGIKDFDFWLSEVEALLASEDYGKDLASVNNLLKKHQLLEADISAHEDRLKDLNGQADSLMTSSAFDTSQVKDKRDTINERFQRIKSMAAARRAKLNESHRLHQFFRDMDDEESWIKEKKLLVSSEDYGRDLTGVQNLRKKHKRLEAELAAHEPAIQGVLDTGKKLSDDNTIGKEEIQQRLAQFVEHWKELKQLASARGQRLEESLEYQQFVANVEEEEAWINEKMTLVASEDYGDTLAAIQGLLKKHEAFETDFTVHKDRVNDVCANGEDLIKKNNHHEENITAKMKGLRDKVSDLEKAAAQRKAKLDENSAFLQFNWKADVVESWIGEKENSLKTDDYGRDLSSVQTLLTKQETFDAGLQAFQQEGIANITALKDQLLAAKHIQSKAIEVRHASLMKRWNQLLANSAARKKKLLEAQEHFRKVEDLFLTFAKKASAFNSWFENAEEDLTDPVRCNSLEEIKALREAHDAFRSSLSSAQADFNQLAELDRQIKSFRVASNPYTWFTMEALEETWRNLQKIIKERELELQKEQRRQEENDKLRQEFAQHANAFHQWIQETRTYLLDGSCMVEESGTLESQLEATKRKHQEIRAMRSQLKKIEDLGAAMEEALILDNKYTEHSTVGLAQQWDQLDQLGMRMQHNLEQQIQARNTTGVTEEALKEFSMMFKHFDKDKSGRLNHQEFKSCLRSLGYDLPMVEEGEPDPEFESILDTVDPNRDGHVSLQEYMAFMISRETENVKSSEEIESAFRALSSEGKPYVTKEELYQNLTREQADYCISHMKPYMDSKGRELPSAYDYIEFTRSLFVN</sequence>
<evidence type="ECO:0000256" key="7">
    <source>
        <dbReference type="ARBA" id="ARBA00022448"/>
    </source>
</evidence>
<dbReference type="SMART" id="SM00054">
    <property type="entry name" value="EFh"/>
    <property type="match status" value="2"/>
</dbReference>
<dbReference type="InterPro" id="IPR011992">
    <property type="entry name" value="EF-hand-dom_pair"/>
</dbReference>
<keyword evidence="37" id="KW-1185">Reference proteome</keyword>
<dbReference type="Gene3D" id="1.20.58.60">
    <property type="match status" value="20"/>
</dbReference>
<evidence type="ECO:0000256" key="19">
    <source>
        <dbReference type="ARBA" id="ARBA00023132"/>
    </source>
</evidence>
<evidence type="ECO:0000256" key="2">
    <source>
        <dbReference type="ARBA" id="ARBA00004544"/>
    </source>
</evidence>
<keyword evidence="9" id="KW-0963">Cytoplasm</keyword>
<evidence type="ECO:0000256" key="20">
    <source>
        <dbReference type="ARBA" id="ARBA00023203"/>
    </source>
</evidence>
<keyword evidence="12" id="KW-0677">Repeat</keyword>
<keyword evidence="17" id="KW-0811">Translocation</keyword>
<evidence type="ECO:0000256" key="18">
    <source>
        <dbReference type="ARBA" id="ARBA00023054"/>
    </source>
</evidence>
<evidence type="ECO:0000256" key="22">
    <source>
        <dbReference type="ARBA" id="ARBA00023242"/>
    </source>
</evidence>
<evidence type="ECO:0000256" key="9">
    <source>
        <dbReference type="ARBA" id="ARBA00022490"/>
    </source>
</evidence>
<feature type="coiled-coil region" evidence="32">
    <location>
        <begin position="156"/>
        <end position="248"/>
    </location>
</feature>
<dbReference type="Gene3D" id="1.20.5.170">
    <property type="match status" value="1"/>
</dbReference>
<dbReference type="Gene3D" id="1.10.238.10">
    <property type="entry name" value="EF-hand"/>
    <property type="match status" value="2"/>
</dbReference>
<dbReference type="Pfam" id="PF07817">
    <property type="entry name" value="GLE1"/>
    <property type="match status" value="1"/>
</dbReference>
<reference evidence="36 37" key="1">
    <citation type="journal article" date="2012" name="Genome Biol.">
        <title>Sequencing three crocodilian genomes to illuminate the evolution of archosaurs and amniotes.</title>
        <authorList>
            <person name="St John J.A."/>
            <person name="Braun E.L."/>
            <person name="Isberg S.R."/>
            <person name="Miles L.G."/>
            <person name="Chong A.Y."/>
            <person name="Gongora J."/>
            <person name="Dalzell P."/>
            <person name="Moran C."/>
            <person name="Bed'hom B."/>
            <person name="Abzhanov A."/>
            <person name="Burgess S.C."/>
            <person name="Cooksey A.M."/>
            <person name="Castoe T.A."/>
            <person name="Crawford N.G."/>
            <person name="Densmore L.D."/>
            <person name="Drew J.C."/>
            <person name="Edwards S.V."/>
            <person name="Faircloth B.C."/>
            <person name="Fujita M.K."/>
            <person name="Greenwold M.J."/>
            <person name="Hoffmann F.G."/>
            <person name="Howard J.M."/>
            <person name="Iguchi T."/>
            <person name="Janes D.E."/>
            <person name="Khan S.Y."/>
            <person name="Kohno S."/>
            <person name="de Koning A.J."/>
            <person name="Lance S.L."/>
            <person name="McCarthy F.M."/>
            <person name="McCormack J.E."/>
            <person name="Merchant M.E."/>
            <person name="Peterson D.G."/>
            <person name="Pollock D.D."/>
            <person name="Pourmand N."/>
            <person name="Raney B.J."/>
            <person name="Roessler K.A."/>
            <person name="Sanford J.R."/>
            <person name="Sawyer R.H."/>
            <person name="Schmidt C.J."/>
            <person name="Triplett E.W."/>
            <person name="Tuberville T.D."/>
            <person name="Venegas-Anaya M."/>
            <person name="Howard J.T."/>
            <person name="Jarvis E.D."/>
            <person name="Guillette L.J.Jr."/>
            <person name="Glenn T.C."/>
            <person name="Green R.E."/>
            <person name="Ray D.A."/>
        </authorList>
    </citation>
    <scope>NUCLEOTIDE SEQUENCE [LARGE SCALE GENOMIC DNA]</scope>
    <source>
        <strain evidence="36">KSC_2009_1</strain>
    </source>
</reference>
<keyword evidence="8" id="KW-0117">Actin capping</keyword>
<evidence type="ECO:0000256" key="14">
    <source>
        <dbReference type="ARBA" id="ARBA00022837"/>
    </source>
</evidence>
<protein>
    <recommendedName>
        <fullName evidence="28">Spectrin alpha chain, non-erythrocytic 1</fullName>
    </recommendedName>
    <alternativeName>
        <fullName evidence="29">Alpha-II spectrin</fullName>
    </alternativeName>
    <alternativeName>
        <fullName evidence="30">Fodrin alpha chain</fullName>
    </alternativeName>
    <alternativeName>
        <fullName evidence="26">GLE1 RNA export mediator</fullName>
    </alternativeName>
    <alternativeName>
        <fullName evidence="27">GLE1-like protein</fullName>
    </alternativeName>
    <alternativeName>
        <fullName evidence="25">Nucleoporin GLE1</fullName>
    </alternativeName>
    <alternativeName>
        <fullName evidence="24">mRNA export factor GLE1</fullName>
    </alternativeName>
</protein>
<dbReference type="GO" id="GO:0015031">
    <property type="term" value="P:protein transport"/>
    <property type="evidence" value="ECO:0007669"/>
    <property type="project" value="UniProtKB-KW"/>
</dbReference>
<comment type="caution">
    <text evidence="36">The sequence shown here is derived from an EMBL/GenBank/DDBJ whole genome shotgun (WGS) entry which is preliminary data.</text>
</comment>
<evidence type="ECO:0000256" key="32">
    <source>
        <dbReference type="SAM" id="Coils"/>
    </source>
</evidence>
<keyword evidence="10" id="KW-0597">Phosphoprotein</keyword>
<dbReference type="Pfam" id="PF00018">
    <property type="entry name" value="SH3_1"/>
    <property type="match status" value="1"/>
</dbReference>
<dbReference type="PRINTS" id="PR00452">
    <property type="entry name" value="SH3DOMAIN"/>
</dbReference>
<feature type="compositionally biased region" description="Basic and acidic residues" evidence="33">
    <location>
        <begin position="339"/>
        <end position="363"/>
    </location>
</feature>
<dbReference type="FunFam" id="1.20.58.60:FF:000006">
    <property type="entry name" value="Spectrin alpha chain, non-erythrocytic 1"/>
    <property type="match status" value="3"/>
</dbReference>
<evidence type="ECO:0000256" key="29">
    <source>
        <dbReference type="ARBA" id="ARBA00076497"/>
    </source>
</evidence>
<dbReference type="GO" id="GO:0005938">
    <property type="term" value="C:cell cortex"/>
    <property type="evidence" value="ECO:0007669"/>
    <property type="project" value="UniProtKB-SubCell"/>
</dbReference>
<evidence type="ECO:0000313" key="36">
    <source>
        <dbReference type="EMBL" id="KYO23242.1"/>
    </source>
</evidence>
<dbReference type="eggNOG" id="KOG0040">
    <property type="taxonomic scope" value="Eukaryota"/>
</dbReference>
<feature type="coiled-coil region" evidence="32">
    <location>
        <begin position="1633"/>
        <end position="1664"/>
    </location>
</feature>
<evidence type="ECO:0000256" key="16">
    <source>
        <dbReference type="ARBA" id="ARBA00022927"/>
    </source>
</evidence>
<dbReference type="SUPFAM" id="SSF50044">
    <property type="entry name" value="SH3-domain"/>
    <property type="match status" value="1"/>
</dbReference>
<dbReference type="SMART" id="SM00326">
    <property type="entry name" value="SH3"/>
    <property type="match status" value="1"/>
</dbReference>
<dbReference type="PROSITE" id="PS50002">
    <property type="entry name" value="SH3"/>
    <property type="match status" value="1"/>
</dbReference>
<dbReference type="Pfam" id="PF13499">
    <property type="entry name" value="EF-hand_7"/>
    <property type="match status" value="1"/>
</dbReference>
<dbReference type="SUPFAM" id="SSF47473">
    <property type="entry name" value="EF-hand"/>
    <property type="match status" value="1"/>
</dbReference>
<keyword evidence="6 31" id="KW-0728">SH3 domain</keyword>
<feature type="coiled-coil region" evidence="32">
    <location>
        <begin position="1161"/>
        <end position="1191"/>
    </location>
</feature>
<evidence type="ECO:0000256" key="21">
    <source>
        <dbReference type="ARBA" id="ARBA00023212"/>
    </source>
</evidence>
<evidence type="ECO:0000256" key="1">
    <source>
        <dbReference type="ARBA" id="ARBA00004245"/>
    </source>
</evidence>
<keyword evidence="13" id="KW-0509">mRNA transport</keyword>
<proteinExistence type="inferred from homology"/>
<feature type="coiled-coil region" evidence="32">
    <location>
        <begin position="2947"/>
        <end position="2979"/>
    </location>
</feature>
<dbReference type="STRING" id="8496.A0A151MFE0"/>
<keyword evidence="20" id="KW-0009">Actin-binding</keyword>
<keyword evidence="7" id="KW-0813">Transport</keyword>
<dbReference type="GO" id="GO:0005516">
    <property type="term" value="F:calmodulin binding"/>
    <property type="evidence" value="ECO:0007669"/>
    <property type="project" value="UniProtKB-KW"/>
</dbReference>
<feature type="coiled-coil region" evidence="32">
    <location>
        <begin position="2719"/>
        <end position="2746"/>
    </location>
</feature>
<feature type="region of interest" description="Disordered" evidence="33">
    <location>
        <begin position="61"/>
        <end position="106"/>
    </location>
</feature>
<dbReference type="FunFam" id="1.20.58.60:FF:000100">
    <property type="entry name" value="spectrin alpha chain, non-erythrocytic 1 isoform X1"/>
    <property type="match status" value="1"/>
</dbReference>
<keyword evidence="11" id="KW-0479">Metal-binding</keyword>
<dbReference type="Pfam" id="PF00435">
    <property type="entry name" value="Spectrin"/>
    <property type="match status" value="20"/>
</dbReference>
<evidence type="ECO:0000256" key="6">
    <source>
        <dbReference type="ARBA" id="ARBA00022443"/>
    </source>
</evidence>
<dbReference type="SMART" id="SM00150">
    <property type="entry name" value="SPEC"/>
    <property type="match status" value="20"/>
</dbReference>
<keyword evidence="14" id="KW-0106">Calcium</keyword>
<evidence type="ECO:0000256" key="13">
    <source>
        <dbReference type="ARBA" id="ARBA00022816"/>
    </source>
</evidence>
<evidence type="ECO:0000256" key="25">
    <source>
        <dbReference type="ARBA" id="ARBA00029983"/>
    </source>
</evidence>
<dbReference type="EMBL" id="AKHW03006215">
    <property type="protein sequence ID" value="KYO23242.1"/>
    <property type="molecule type" value="Genomic_DNA"/>
</dbReference>
<dbReference type="InterPro" id="IPR018247">
    <property type="entry name" value="EF_Hand_1_Ca_BS"/>
</dbReference>
<comment type="subcellular location">
    <subcellularLocation>
        <location evidence="2">Cytoplasm</location>
        <location evidence="2">Cell cortex</location>
    </subcellularLocation>
    <subcellularLocation>
        <location evidence="1">Cytoplasm</location>
        <location evidence="1">Cytoskeleton</location>
    </subcellularLocation>
    <subcellularLocation>
        <location evidence="3">Nucleus</location>
        <location evidence="3">Nuclear pore complex</location>
    </subcellularLocation>
</comment>
<evidence type="ECO:0000313" key="37">
    <source>
        <dbReference type="Proteomes" id="UP000050525"/>
    </source>
</evidence>
<dbReference type="FunFam" id="1.20.58.60:FF:000079">
    <property type="entry name" value="Spectrin alpha chain, non-erythrocytic 1"/>
    <property type="match status" value="1"/>
</dbReference>
<keyword evidence="21" id="KW-0206">Cytoskeleton</keyword>
<evidence type="ECO:0000256" key="26">
    <source>
        <dbReference type="ARBA" id="ARBA00030897"/>
    </source>
</evidence>
<dbReference type="GO" id="GO:0005856">
    <property type="term" value="C:cytoskeleton"/>
    <property type="evidence" value="ECO:0007669"/>
    <property type="project" value="UniProtKB-SubCell"/>
</dbReference>
<keyword evidence="15" id="KW-0112">Calmodulin-binding</keyword>
<evidence type="ECO:0000256" key="23">
    <source>
        <dbReference type="ARBA" id="ARBA00024680"/>
    </source>
</evidence>
<evidence type="ECO:0000256" key="4">
    <source>
        <dbReference type="ARBA" id="ARBA00006826"/>
    </source>
</evidence>
<dbReference type="CDD" id="cd00176">
    <property type="entry name" value="SPEC"/>
    <property type="match status" value="12"/>
</dbReference>
<keyword evidence="19" id="KW-0906">Nuclear pore complex</keyword>
<dbReference type="FunFam" id="1.20.58.60:FF:000007">
    <property type="entry name" value="Spectrin alpha chain non-erythrocytic 1"/>
    <property type="match status" value="2"/>
</dbReference>
<dbReference type="FunFam" id="1.20.58.60:FF:000035">
    <property type="entry name" value="Spectrin alpha chain, non-erythrocytic 1"/>
    <property type="match status" value="1"/>
</dbReference>
<dbReference type="GO" id="GO:0005643">
    <property type="term" value="C:nuclear pore"/>
    <property type="evidence" value="ECO:0007669"/>
    <property type="project" value="UniProtKB-SubCell"/>
</dbReference>
<dbReference type="InterPro" id="IPR038506">
    <property type="entry name" value="GLE1-like_sf"/>
</dbReference>
<keyword evidence="22" id="KW-0539">Nucleus</keyword>
<evidence type="ECO:0000256" key="8">
    <source>
        <dbReference type="ARBA" id="ARBA00022467"/>
    </source>
</evidence>
<dbReference type="FunFam" id="1.10.238.10:FF:000032">
    <property type="entry name" value="Spectrin alpha chain, non-erythrocytic 1"/>
    <property type="match status" value="1"/>
</dbReference>
<evidence type="ECO:0000256" key="24">
    <source>
        <dbReference type="ARBA" id="ARBA00026227"/>
    </source>
</evidence>
<evidence type="ECO:0000256" key="11">
    <source>
        <dbReference type="ARBA" id="ARBA00022723"/>
    </source>
</evidence>
<name>A0A151MFE0_ALLMI</name>
<comment type="similarity">
    <text evidence="5">Belongs to the GLE1 family.</text>
</comment>
<dbReference type="SUPFAM" id="SSF46966">
    <property type="entry name" value="Spectrin repeat"/>
    <property type="match status" value="17"/>
</dbReference>
<dbReference type="FunFam" id="1.20.58.60:FF:000026">
    <property type="entry name" value="Spectrin alpha chain, non-erythrocytic 1"/>
    <property type="match status" value="2"/>
</dbReference>
<dbReference type="InterPro" id="IPR018159">
    <property type="entry name" value="Spectrin/alpha-actinin"/>
</dbReference>
<evidence type="ECO:0000256" key="3">
    <source>
        <dbReference type="ARBA" id="ARBA00004567"/>
    </source>
</evidence>
<dbReference type="FunFam" id="1.20.58.60:FF:000071">
    <property type="entry name" value="Spectrin alpha chain, non-erythrocytic 1"/>
    <property type="match status" value="1"/>
</dbReference>
<evidence type="ECO:0000256" key="31">
    <source>
        <dbReference type="PROSITE-ProRule" id="PRU00192"/>
    </source>
</evidence>
<feature type="compositionally biased region" description="Low complexity" evidence="33">
    <location>
        <begin position="88"/>
        <end position="105"/>
    </location>
</feature>